<feature type="region of interest" description="Disordered" evidence="1">
    <location>
        <begin position="300"/>
        <end position="325"/>
    </location>
</feature>
<protein>
    <recommendedName>
        <fullName evidence="2">RmlD-like substrate binding domain-containing protein</fullName>
    </recommendedName>
</protein>
<evidence type="ECO:0000259" key="2">
    <source>
        <dbReference type="Pfam" id="PF04321"/>
    </source>
</evidence>
<keyword evidence="4" id="KW-1185">Reference proteome</keyword>
<comment type="caution">
    <text evidence="3">The sequence shown here is derived from an EMBL/GenBank/DDBJ whole genome shotgun (WGS) entry which is preliminary data.</text>
</comment>
<reference evidence="3" key="1">
    <citation type="submission" date="2024-05" db="EMBL/GenBank/DDBJ databases">
        <title>Whole genome shotgun sequence of Streptomyces hygroscopicus NBRC 113678.</title>
        <authorList>
            <person name="Komaki H."/>
            <person name="Tamura T."/>
        </authorList>
    </citation>
    <scope>NUCLEOTIDE SEQUENCE</scope>
    <source>
        <strain evidence="3">N11-34</strain>
    </source>
</reference>
<dbReference type="RefSeq" id="WP_236256143.1">
    <property type="nucleotide sequence ID" value="NZ_BNEK01000002.1"/>
</dbReference>
<evidence type="ECO:0000313" key="3">
    <source>
        <dbReference type="EMBL" id="GHJ26746.1"/>
    </source>
</evidence>
<dbReference type="Proteomes" id="UP001054854">
    <property type="component" value="Unassembled WGS sequence"/>
</dbReference>
<dbReference type="PANTHER" id="PTHR43242">
    <property type="entry name" value="NAD(P)-BINDING ROSSMANN-FOLD SUPERFAMILY PROTEIN"/>
    <property type="match status" value="1"/>
</dbReference>
<evidence type="ECO:0000313" key="4">
    <source>
        <dbReference type="Proteomes" id="UP001054854"/>
    </source>
</evidence>
<feature type="domain" description="RmlD-like substrate binding" evidence="2">
    <location>
        <begin position="8"/>
        <end position="281"/>
    </location>
</feature>
<gene>
    <name evidence="3" type="ORF">TPA0910_11790</name>
</gene>
<organism evidence="3 4">
    <name type="scientific">Streptomyces hygroscopicus</name>
    <dbReference type="NCBI Taxonomy" id="1912"/>
    <lineage>
        <taxon>Bacteria</taxon>
        <taxon>Bacillati</taxon>
        <taxon>Actinomycetota</taxon>
        <taxon>Actinomycetes</taxon>
        <taxon>Kitasatosporales</taxon>
        <taxon>Streptomycetaceae</taxon>
        <taxon>Streptomyces</taxon>
        <taxon>Streptomyces violaceusniger group</taxon>
    </lineage>
</organism>
<name>A0ABQ3TTU6_STRHY</name>
<dbReference type="Pfam" id="PF04321">
    <property type="entry name" value="RmlD_sub_bind"/>
    <property type="match status" value="1"/>
</dbReference>
<dbReference type="InterPro" id="IPR036291">
    <property type="entry name" value="NAD(P)-bd_dom_sf"/>
</dbReference>
<accession>A0ABQ3TTU6</accession>
<dbReference type="Gene3D" id="3.40.50.720">
    <property type="entry name" value="NAD(P)-binding Rossmann-like Domain"/>
    <property type="match status" value="1"/>
</dbReference>
<dbReference type="SUPFAM" id="SSF51735">
    <property type="entry name" value="NAD(P)-binding Rossmann-fold domains"/>
    <property type="match status" value="1"/>
</dbReference>
<dbReference type="EMBL" id="BNEK01000002">
    <property type="protein sequence ID" value="GHJ26746.1"/>
    <property type="molecule type" value="Genomic_DNA"/>
</dbReference>
<proteinExistence type="predicted"/>
<sequence length="325" mass="33982">MSGTLVIGSGFVGTGIARRLAARGDRVTLASRGRPATTPAAYGARWSALDATDPEACGRLLIPLRPDSVVLVHGPSDVTWCEAHPAEAERVHAAVAGHVASLAPDARIVLISTDNVFDGTAAHSAESAPVRPANAYGRAKHRAERTLLDTARDAVALRVSLVYGHEPVDAGKWLNFFAACAYQLLRGEPVHAPRDHWTTPVTVGDVARVTAAVLDARAPLPPVLHLGGPDRVTRAEWAMAIADALGASRQLVVPVPKALTRYASRPENACLTSTSLPTLLDIAPIDGIVTGARKLAGHFAGTARLSPPPPRTAAGPPPEPARDRG</sequence>
<evidence type="ECO:0000256" key="1">
    <source>
        <dbReference type="SAM" id="MobiDB-lite"/>
    </source>
</evidence>
<feature type="compositionally biased region" description="Pro residues" evidence="1">
    <location>
        <begin position="306"/>
        <end position="319"/>
    </location>
</feature>
<dbReference type="InterPro" id="IPR029903">
    <property type="entry name" value="RmlD-like-bd"/>
</dbReference>
<dbReference type="PANTHER" id="PTHR43242:SF1">
    <property type="entry name" value="NAD(P)-BINDING ROSSMANN-FOLD SUPERFAMILY PROTEIN"/>
    <property type="match status" value="1"/>
</dbReference>